<dbReference type="AlphaFoldDB" id="A0A060DUS6"/>
<protein>
    <submittedName>
        <fullName evidence="2">Uncharacterized protein</fullName>
    </submittedName>
</protein>
<gene>
    <name evidence="2" type="ORF">ABAZ39_32270</name>
</gene>
<feature type="region of interest" description="Disordered" evidence="1">
    <location>
        <begin position="1"/>
        <end position="24"/>
    </location>
</feature>
<organism evidence="2 3">
    <name type="scientific">Azospirillum argentinense</name>
    <dbReference type="NCBI Taxonomy" id="2970906"/>
    <lineage>
        <taxon>Bacteria</taxon>
        <taxon>Pseudomonadati</taxon>
        <taxon>Pseudomonadota</taxon>
        <taxon>Alphaproteobacteria</taxon>
        <taxon>Rhodospirillales</taxon>
        <taxon>Azospirillaceae</taxon>
        <taxon>Azospirillum</taxon>
    </lineage>
</organism>
<dbReference type="KEGG" id="abq:ABAZ39_32270"/>
<dbReference type="Proteomes" id="UP000027186">
    <property type="component" value="Plasmid AbAZ39_p4"/>
</dbReference>
<accession>A0A060DUS6</accession>
<name>A0A060DUS6_9PROT</name>
<feature type="compositionally biased region" description="Polar residues" evidence="1">
    <location>
        <begin position="1"/>
        <end position="18"/>
    </location>
</feature>
<reference evidence="2 3" key="1">
    <citation type="journal article" date="2014" name="Genome Announc.">
        <title>Complete Genome Sequence of the Model Rhizosphere Strain Azospirillum brasilense Az39, Successfully Applied in Agriculture.</title>
        <authorList>
            <person name="Rivera D."/>
            <person name="Revale S."/>
            <person name="Molina R."/>
            <person name="Gualpa J."/>
            <person name="Puente M."/>
            <person name="Maroniche G."/>
            <person name="Paris G."/>
            <person name="Baker D."/>
            <person name="Clavijo B."/>
            <person name="McLay K."/>
            <person name="Spaepen S."/>
            <person name="Perticari A."/>
            <person name="Vazquez M."/>
            <person name="Wisniewski-Dye F."/>
            <person name="Watkins C."/>
            <person name="Martinez-Abarca F."/>
            <person name="Vanderleyden J."/>
            <person name="Cassan F."/>
        </authorList>
    </citation>
    <scope>NUCLEOTIDE SEQUENCE [LARGE SCALE GENOMIC DNA]</scope>
    <source>
        <strain evidence="2 3">Az39</strain>
        <plasmid evidence="2">AbAZ39_p4</plasmid>
    </source>
</reference>
<sequence length="125" mass="13771">MEKVTVPQNSAASVPDNSTGGGVKQRVDFELNGVRIVAFLDSDQPTQPGGIMWPQAAESYAAEQGIGMSDARWYSVQPYRFANGRPNVNEYRPNGQTWKFETNLNTAAEIVRRLGLDLDSLPLDI</sequence>
<evidence type="ECO:0000313" key="2">
    <source>
        <dbReference type="EMBL" id="AIB16517.1"/>
    </source>
</evidence>
<evidence type="ECO:0000313" key="3">
    <source>
        <dbReference type="Proteomes" id="UP000027186"/>
    </source>
</evidence>
<evidence type="ECO:0000256" key="1">
    <source>
        <dbReference type="SAM" id="MobiDB-lite"/>
    </source>
</evidence>
<dbReference type="EMBL" id="CP007797">
    <property type="protein sequence ID" value="AIB16517.1"/>
    <property type="molecule type" value="Genomic_DNA"/>
</dbReference>
<proteinExistence type="predicted"/>
<geneLocation type="plasmid" evidence="2 3">
    <name>AbAZ39_p4</name>
</geneLocation>
<dbReference type="RefSeq" id="WP_040138252.1">
    <property type="nucleotide sequence ID" value="NZ_CP007797.1"/>
</dbReference>
<keyword evidence="2" id="KW-0614">Plasmid</keyword>